<name>I5AYR7_9BACT</name>
<dbReference type="EMBL" id="CM001488">
    <property type="protein sequence ID" value="EIM64802.1"/>
    <property type="molecule type" value="Genomic_DNA"/>
</dbReference>
<evidence type="ECO:0000313" key="1">
    <source>
        <dbReference type="EMBL" id="EIM62076.1"/>
    </source>
</evidence>
<dbReference type="EMBL" id="CM001488">
    <property type="protein sequence ID" value="EIM64192.1"/>
    <property type="molecule type" value="Genomic_DNA"/>
</dbReference>
<evidence type="ECO:0000313" key="2">
    <source>
        <dbReference type="EMBL" id="EIM62380.1"/>
    </source>
</evidence>
<organism evidence="2 10">
    <name type="scientific">Desulfobacter postgatei 2ac9</name>
    <dbReference type="NCBI Taxonomy" id="879212"/>
    <lineage>
        <taxon>Bacteria</taxon>
        <taxon>Pseudomonadati</taxon>
        <taxon>Thermodesulfobacteriota</taxon>
        <taxon>Desulfobacteria</taxon>
        <taxon>Desulfobacterales</taxon>
        <taxon>Desulfobacteraceae</taxon>
        <taxon>Desulfobacter</taxon>
    </lineage>
</organism>
<accession>I5AYR7</accession>
<dbReference type="EMBL" id="CM001488">
    <property type="protein sequence ID" value="EIM65090.1"/>
    <property type="molecule type" value="Genomic_DNA"/>
</dbReference>
<dbReference type="EMBL" id="CM001488">
    <property type="protein sequence ID" value="EIM62380.1"/>
    <property type="molecule type" value="Genomic_DNA"/>
</dbReference>
<evidence type="ECO:0000313" key="5">
    <source>
        <dbReference type="EMBL" id="EIM64192.1"/>
    </source>
</evidence>
<evidence type="ECO:0000313" key="6">
    <source>
        <dbReference type="EMBL" id="EIM64802.1"/>
    </source>
</evidence>
<gene>
    <name evidence="1" type="ORF">DespoDRAFT_00017</name>
    <name evidence="2" type="ORF">DespoDRAFT_00351</name>
    <name evidence="3" type="ORF">DespoDRAFT_01985</name>
    <name evidence="4" type="ORF">DespoDRAFT_02103</name>
    <name evidence="5" type="ORF">DespoDRAFT_02324</name>
    <name evidence="6" type="ORF">DespoDRAFT_02989</name>
    <name evidence="7" type="ORF">DespoDRAFT_03108</name>
    <name evidence="8" type="ORF">DespoDRAFT_03313</name>
    <name evidence="9" type="ORF">DespoDRAFT_03592</name>
</gene>
<keyword evidence="10" id="KW-1185">Reference proteome</keyword>
<dbReference type="EMBL" id="CM001488">
    <property type="protein sequence ID" value="EIM65343.1"/>
    <property type="molecule type" value="Genomic_DNA"/>
</dbReference>
<evidence type="ECO:0000313" key="7">
    <source>
        <dbReference type="EMBL" id="EIM64908.1"/>
    </source>
</evidence>
<dbReference type="AlphaFoldDB" id="I5AYR7"/>
<dbReference type="HOGENOM" id="CLU_2584051_0_0_7"/>
<dbReference type="EMBL" id="CM001488">
    <property type="protein sequence ID" value="EIM63887.1"/>
    <property type="molecule type" value="Genomic_DNA"/>
</dbReference>
<evidence type="ECO:0000313" key="8">
    <source>
        <dbReference type="EMBL" id="EIM65090.1"/>
    </source>
</evidence>
<dbReference type="eggNOG" id="ENOG502ZHRV">
    <property type="taxonomic scope" value="Bacteria"/>
</dbReference>
<reference evidence="2 10" key="1">
    <citation type="submission" date="2011-09" db="EMBL/GenBank/DDBJ databases">
        <authorList>
            <consortium name="US DOE Joint Genome Institute (JGI-PGF)"/>
            <person name="Lucas S."/>
            <person name="Han J."/>
            <person name="Lapidus A."/>
            <person name="Cheng J.-F."/>
            <person name="Goodwin L."/>
            <person name="Pitluck S."/>
            <person name="Peters L."/>
            <person name="Land M.L."/>
            <person name="Hauser L."/>
            <person name="Orellana R."/>
            <person name="Lovley D."/>
            <person name="Woyke T.J."/>
        </authorList>
    </citation>
    <scope>NUCLEOTIDE SEQUENCE [LARGE SCALE GENOMIC DNA]</scope>
    <source>
        <strain evidence="2 10">2ac9</strain>
    </source>
</reference>
<evidence type="ECO:0000313" key="3">
    <source>
        <dbReference type="EMBL" id="EIM63887.1"/>
    </source>
</evidence>
<dbReference type="EMBL" id="CM001488">
    <property type="protein sequence ID" value="EIM64908.1"/>
    <property type="molecule type" value="Genomic_DNA"/>
</dbReference>
<evidence type="ECO:0000313" key="9">
    <source>
        <dbReference type="EMBL" id="EIM65343.1"/>
    </source>
</evidence>
<evidence type="ECO:0000313" key="4">
    <source>
        <dbReference type="EMBL" id="EIM63994.1"/>
    </source>
</evidence>
<dbReference type="EMBL" id="CM001488">
    <property type="protein sequence ID" value="EIM62076.1"/>
    <property type="molecule type" value="Genomic_DNA"/>
</dbReference>
<dbReference type="Proteomes" id="UP000005778">
    <property type="component" value="Chromosome"/>
</dbReference>
<evidence type="ECO:0000313" key="10">
    <source>
        <dbReference type="Proteomes" id="UP000005778"/>
    </source>
</evidence>
<dbReference type="EMBL" id="CM001488">
    <property type="protein sequence ID" value="EIM63994.1"/>
    <property type="molecule type" value="Genomic_DNA"/>
</dbReference>
<reference evidence="2 10" key="2">
    <citation type="submission" date="2012-02" db="EMBL/GenBank/DDBJ databases">
        <title>Improved High-Quality Draft sequence of Desulfobacter postgatei 2ac9.</title>
        <authorList>
            <consortium name="US DOE Joint Genome Institute"/>
            <person name="Lucas S."/>
            <person name="Han J."/>
            <person name="Lapidus A."/>
            <person name="Cheng J.-F."/>
            <person name="Goodwin L."/>
            <person name="Pitluck S."/>
            <person name="Peters L."/>
            <person name="Ovchinnikova G."/>
            <person name="Held B."/>
            <person name="Detter J.C."/>
            <person name="Han C."/>
            <person name="Tapia R."/>
            <person name="Land M."/>
            <person name="Hauser L."/>
            <person name="Kyrpides N."/>
            <person name="Ivanova N."/>
            <person name="Pagani I."/>
            <person name="Orellana R."/>
            <person name="Lovley D."/>
            <person name="Woyke T."/>
        </authorList>
    </citation>
    <scope>NUCLEOTIDE SEQUENCE [LARGE SCALE GENOMIC DNA]</scope>
    <source>
        <strain evidence="2 10">2ac9</strain>
    </source>
</reference>
<sequence>MYRKNCSAVRETQCGYGEGPLTDGYKEIRNSMGLYWESEGFIVPIEAEGQHNPGQGKGPYFVHVTNERRIRRLQYATNSG</sequence>
<protein>
    <submittedName>
        <fullName evidence="2">Uncharacterized protein</fullName>
    </submittedName>
</protein>
<proteinExistence type="predicted"/>